<protein>
    <recommendedName>
        <fullName evidence="5">DUF1573 domain-containing protein</fullName>
    </recommendedName>
</protein>
<keyword evidence="2" id="KW-0732">Signal</keyword>
<name>A0ABW3NVC8_9FLAO</name>
<evidence type="ECO:0000256" key="2">
    <source>
        <dbReference type="SAM" id="SignalP"/>
    </source>
</evidence>
<reference evidence="4" key="1">
    <citation type="journal article" date="2019" name="Int. J. Syst. Evol. Microbiol.">
        <title>The Global Catalogue of Microorganisms (GCM) 10K type strain sequencing project: providing services to taxonomists for standard genome sequencing and annotation.</title>
        <authorList>
            <consortium name="The Broad Institute Genomics Platform"/>
            <consortium name="The Broad Institute Genome Sequencing Center for Infectious Disease"/>
            <person name="Wu L."/>
            <person name="Ma J."/>
        </authorList>
    </citation>
    <scope>NUCLEOTIDE SEQUENCE [LARGE SCALE GENOMIC DNA]</scope>
    <source>
        <strain evidence="4">CCUG 64793</strain>
    </source>
</reference>
<accession>A0ABW3NVC8</accession>
<evidence type="ECO:0000256" key="1">
    <source>
        <dbReference type="SAM" id="MobiDB-lite"/>
    </source>
</evidence>
<evidence type="ECO:0000313" key="4">
    <source>
        <dbReference type="Proteomes" id="UP001597131"/>
    </source>
</evidence>
<evidence type="ECO:0008006" key="5">
    <source>
        <dbReference type="Google" id="ProtNLM"/>
    </source>
</evidence>
<organism evidence="3 4">
    <name type="scientific">Salegentibacter chungangensis</name>
    <dbReference type="NCBI Taxonomy" id="1335724"/>
    <lineage>
        <taxon>Bacteria</taxon>
        <taxon>Pseudomonadati</taxon>
        <taxon>Bacteroidota</taxon>
        <taxon>Flavobacteriia</taxon>
        <taxon>Flavobacteriales</taxon>
        <taxon>Flavobacteriaceae</taxon>
        <taxon>Salegentibacter</taxon>
    </lineage>
</organism>
<feature type="region of interest" description="Disordered" evidence="1">
    <location>
        <begin position="65"/>
        <end position="91"/>
    </location>
</feature>
<feature type="compositionally biased region" description="Basic and acidic residues" evidence="1">
    <location>
        <begin position="74"/>
        <end position="88"/>
    </location>
</feature>
<sequence length="256" mass="27929">MKFKNNLLVLFSLFLLLSGTQPMSAQETTKVMVRAKAKDAKFIGSSIGGARILIRDAQSGEILAEGTTAGSTGDTKRIMKEPQKRGQDLSDENTAGFEAELELEEPVFVSVEAYAPNNKRQARVLSSTQLWLLPGKDISGDGIVLEVPGFVVDLLSPQTHERITSDKPIEIRANVVMMCGCPVTPGGIWDADQYEVNAMISSEGKQVREVPLKFADKTSTFSVETKLEPGLYEIAVYAYDPETGNTGLDRTNIIIK</sequence>
<feature type="chain" id="PRO_5046597215" description="DUF1573 domain-containing protein" evidence="2">
    <location>
        <begin position="26"/>
        <end position="256"/>
    </location>
</feature>
<feature type="signal peptide" evidence="2">
    <location>
        <begin position="1"/>
        <end position="25"/>
    </location>
</feature>
<gene>
    <name evidence="3" type="ORF">ACFQ3Q_12020</name>
</gene>
<dbReference type="RefSeq" id="WP_380746167.1">
    <property type="nucleotide sequence ID" value="NZ_JBHTLI010000002.1"/>
</dbReference>
<keyword evidence="4" id="KW-1185">Reference proteome</keyword>
<evidence type="ECO:0000313" key="3">
    <source>
        <dbReference type="EMBL" id="MFD1096482.1"/>
    </source>
</evidence>
<dbReference type="EMBL" id="JBHTLI010000002">
    <property type="protein sequence ID" value="MFD1096482.1"/>
    <property type="molecule type" value="Genomic_DNA"/>
</dbReference>
<dbReference type="Proteomes" id="UP001597131">
    <property type="component" value="Unassembled WGS sequence"/>
</dbReference>
<comment type="caution">
    <text evidence="3">The sequence shown here is derived from an EMBL/GenBank/DDBJ whole genome shotgun (WGS) entry which is preliminary data.</text>
</comment>
<proteinExistence type="predicted"/>